<comment type="caution">
    <text evidence="1">The sequence shown here is derived from an EMBL/GenBank/DDBJ whole genome shotgun (WGS) entry which is preliminary data.</text>
</comment>
<dbReference type="EMBL" id="PDNA01000095">
    <property type="protein sequence ID" value="PGH14260.1"/>
    <property type="molecule type" value="Genomic_DNA"/>
</dbReference>
<protein>
    <submittedName>
        <fullName evidence="1">Uncharacterized protein</fullName>
    </submittedName>
</protein>
<sequence length="228" mass="24965">MASSAGCFQEGQDKLDKLHKASATESPVSIAKRQCPFEAMEADHSETILQTSQDLAGLGLACSAVIEENKENVGEAKDTIPLEEHEKKVPLWVTGGKGISQKEDGSDDILETSELANTAGHNNTNVVAATETPFHGAAVGTEQSPTECSHPLWQRIEEPSVCPVCRKSNWIHAECQSCKYRVCVVCDGNRSGVFPQTRIWTSFDAYLEDRGAQLWAEFLEDMTSEDFD</sequence>
<dbReference type="Proteomes" id="UP000224634">
    <property type="component" value="Unassembled WGS sequence"/>
</dbReference>
<proteinExistence type="predicted"/>
<name>A0A2B7XZ12_POLH7</name>
<evidence type="ECO:0000313" key="1">
    <source>
        <dbReference type="EMBL" id="PGH14260.1"/>
    </source>
</evidence>
<gene>
    <name evidence="1" type="ORF">AJ80_06000</name>
</gene>
<accession>A0A2B7XZ12</accession>
<reference evidence="1 2" key="1">
    <citation type="submission" date="2017-10" db="EMBL/GenBank/DDBJ databases">
        <title>Comparative genomics in systemic dimorphic fungi from Ajellomycetaceae.</title>
        <authorList>
            <person name="Munoz J.F."/>
            <person name="Mcewen J.G."/>
            <person name="Clay O.K."/>
            <person name="Cuomo C.A."/>
        </authorList>
    </citation>
    <scope>NUCLEOTIDE SEQUENCE [LARGE SCALE GENOMIC DNA]</scope>
    <source>
        <strain evidence="1 2">UAMH7299</strain>
    </source>
</reference>
<dbReference type="AlphaFoldDB" id="A0A2B7XZ12"/>
<keyword evidence="2" id="KW-1185">Reference proteome</keyword>
<evidence type="ECO:0000313" key="2">
    <source>
        <dbReference type="Proteomes" id="UP000224634"/>
    </source>
</evidence>
<organism evidence="1 2">
    <name type="scientific">Polytolypa hystricis (strain UAMH7299)</name>
    <dbReference type="NCBI Taxonomy" id="1447883"/>
    <lineage>
        <taxon>Eukaryota</taxon>
        <taxon>Fungi</taxon>
        <taxon>Dikarya</taxon>
        <taxon>Ascomycota</taxon>
        <taxon>Pezizomycotina</taxon>
        <taxon>Eurotiomycetes</taxon>
        <taxon>Eurotiomycetidae</taxon>
        <taxon>Onygenales</taxon>
        <taxon>Onygenales incertae sedis</taxon>
        <taxon>Polytolypa</taxon>
    </lineage>
</organism>